<protein>
    <submittedName>
        <fullName evidence="4">Ras-related protein Rab-33B</fullName>
    </submittedName>
</protein>
<evidence type="ECO:0000313" key="4">
    <source>
        <dbReference type="EMBL" id="KAF3687204.1"/>
    </source>
</evidence>
<dbReference type="Proteomes" id="UP000503349">
    <property type="component" value="Chromosome 3"/>
</dbReference>
<evidence type="ECO:0000256" key="1">
    <source>
        <dbReference type="ARBA" id="ARBA00006270"/>
    </source>
</evidence>
<dbReference type="SUPFAM" id="SSF52540">
    <property type="entry name" value="P-loop containing nucleoside triphosphate hydrolases"/>
    <property type="match status" value="1"/>
</dbReference>
<name>A0A6G1PAQ1_CHAAH</name>
<dbReference type="InterPro" id="IPR001806">
    <property type="entry name" value="Small_GTPase"/>
</dbReference>
<evidence type="ECO:0000256" key="3">
    <source>
        <dbReference type="ARBA" id="ARBA00023134"/>
    </source>
</evidence>
<dbReference type="InterPro" id="IPR027417">
    <property type="entry name" value="P-loop_NTPase"/>
</dbReference>
<dbReference type="AlphaFoldDB" id="A0A6G1PAQ1"/>
<keyword evidence="3" id="KW-0342">GTP-binding</keyword>
<evidence type="ECO:0000313" key="5">
    <source>
        <dbReference type="Proteomes" id="UP000503349"/>
    </source>
</evidence>
<organism evidence="4 5">
    <name type="scientific">Channa argus</name>
    <name type="common">Northern snakehead</name>
    <name type="synonym">Ophicephalus argus</name>
    <dbReference type="NCBI Taxonomy" id="215402"/>
    <lineage>
        <taxon>Eukaryota</taxon>
        <taxon>Metazoa</taxon>
        <taxon>Chordata</taxon>
        <taxon>Craniata</taxon>
        <taxon>Vertebrata</taxon>
        <taxon>Euteleostomi</taxon>
        <taxon>Actinopterygii</taxon>
        <taxon>Neopterygii</taxon>
        <taxon>Teleostei</taxon>
        <taxon>Neoteleostei</taxon>
        <taxon>Acanthomorphata</taxon>
        <taxon>Anabantaria</taxon>
        <taxon>Anabantiformes</taxon>
        <taxon>Channoidei</taxon>
        <taxon>Channidae</taxon>
        <taxon>Channa</taxon>
    </lineage>
</organism>
<dbReference type="PROSITE" id="PS51421">
    <property type="entry name" value="RAS"/>
    <property type="match status" value="1"/>
</dbReference>
<dbReference type="Gene3D" id="3.40.50.300">
    <property type="entry name" value="P-loop containing nucleotide triphosphate hydrolases"/>
    <property type="match status" value="1"/>
</dbReference>
<dbReference type="FunFam" id="3.40.50.300:FF:002685">
    <property type="entry name" value="RAB33A, member RAS oncogene family"/>
    <property type="match status" value="1"/>
</dbReference>
<dbReference type="SMART" id="SM00176">
    <property type="entry name" value="RAN"/>
    <property type="match status" value="1"/>
</dbReference>
<comment type="similarity">
    <text evidence="1">Belongs to the small GTPase superfamily. Rab family.</text>
</comment>
<reference evidence="5" key="2">
    <citation type="submission" date="2019-02" db="EMBL/GenBank/DDBJ databases">
        <title>Opniocepnalus argus Var Kimnra genome.</title>
        <authorList>
            <person name="Zhou C."/>
            <person name="Xiao S."/>
        </authorList>
    </citation>
    <scope>NUCLEOTIDE SEQUENCE [LARGE SCALE GENOMIC DNA]</scope>
</reference>
<dbReference type="NCBIfam" id="TIGR00231">
    <property type="entry name" value="small_GTP"/>
    <property type="match status" value="1"/>
</dbReference>
<gene>
    <name evidence="4" type="ORF">EXN66_Car002876</name>
</gene>
<sequence length="242" mass="27275">MESSLEFSSSLGSVSSLLSRCRTFKVLVIGDSGVGKTCLTHRLSAGQFPSRVEATIGVDFRERALDIDGEKIKLQLWDTAGQERFRKSMVQHYYRNVHAVLFIYDVTCPASFSGLVSWVEEWRQNSLGQEIPRFLVGNKSDLRDPSRKEQQVNQEQALSFAKAHGMTFFETSAKNPPAKRVNAQQGNRGLLYQQDKVEDIVFAVGAKLKRQKKPLAANGSMYNGSFKVQNKKKTEKELWTCC</sequence>
<dbReference type="GO" id="GO:0005525">
    <property type="term" value="F:GTP binding"/>
    <property type="evidence" value="ECO:0007669"/>
    <property type="project" value="UniProtKB-KW"/>
</dbReference>
<dbReference type="Pfam" id="PF00071">
    <property type="entry name" value="Ras"/>
    <property type="match status" value="1"/>
</dbReference>
<dbReference type="GO" id="GO:0003924">
    <property type="term" value="F:GTPase activity"/>
    <property type="evidence" value="ECO:0007669"/>
    <property type="project" value="InterPro"/>
</dbReference>
<dbReference type="PROSITE" id="PS51419">
    <property type="entry name" value="RAB"/>
    <property type="match status" value="1"/>
</dbReference>
<dbReference type="SMART" id="SM00173">
    <property type="entry name" value="RAS"/>
    <property type="match status" value="1"/>
</dbReference>
<dbReference type="OrthoDB" id="10006973at2759"/>
<keyword evidence="2" id="KW-0547">Nucleotide-binding</keyword>
<dbReference type="SMART" id="SM00174">
    <property type="entry name" value="RHO"/>
    <property type="match status" value="1"/>
</dbReference>
<dbReference type="InterPro" id="IPR005225">
    <property type="entry name" value="Small_GTP-bd"/>
</dbReference>
<reference evidence="4 5" key="1">
    <citation type="submission" date="2019-02" db="EMBL/GenBank/DDBJ databases">
        <title>Opniocepnalus argus genome.</title>
        <authorList>
            <person name="Zhou C."/>
            <person name="Xiao S."/>
        </authorList>
    </citation>
    <scope>NUCLEOTIDE SEQUENCE [LARGE SCALE GENOMIC DNA]</scope>
    <source>
        <strain evidence="4">OARG1902GOOAL</strain>
        <tissue evidence="4">Muscle</tissue>
    </source>
</reference>
<dbReference type="SMART" id="SM00175">
    <property type="entry name" value="RAB"/>
    <property type="match status" value="1"/>
</dbReference>
<keyword evidence="5" id="KW-1185">Reference proteome</keyword>
<dbReference type="PANTHER" id="PTHR47978">
    <property type="match status" value="1"/>
</dbReference>
<proteinExistence type="inferred from homology"/>
<dbReference type="PRINTS" id="PR00449">
    <property type="entry name" value="RASTRNSFRMNG"/>
</dbReference>
<accession>A0A6G1PAQ1</accession>
<dbReference type="EMBL" id="CM015714">
    <property type="protein sequence ID" value="KAF3687204.1"/>
    <property type="molecule type" value="Genomic_DNA"/>
</dbReference>
<evidence type="ECO:0000256" key="2">
    <source>
        <dbReference type="ARBA" id="ARBA00022741"/>
    </source>
</evidence>